<protein>
    <submittedName>
        <fullName evidence="8">Tyrosine-type recombinase/integrase</fullName>
    </submittedName>
</protein>
<organism evidence="8 9">
    <name type="scientific">Caulobacter hibisci</name>
    <dbReference type="NCBI Taxonomy" id="2035993"/>
    <lineage>
        <taxon>Bacteria</taxon>
        <taxon>Pseudomonadati</taxon>
        <taxon>Pseudomonadota</taxon>
        <taxon>Alphaproteobacteria</taxon>
        <taxon>Caulobacterales</taxon>
        <taxon>Caulobacteraceae</taxon>
        <taxon>Caulobacter</taxon>
    </lineage>
</organism>
<gene>
    <name evidence="8" type="ORF">I4Q42_17090</name>
</gene>
<comment type="caution">
    <text evidence="8">The sequence shown here is derived from an EMBL/GenBank/DDBJ whole genome shotgun (WGS) entry which is preliminary data.</text>
</comment>
<evidence type="ECO:0000256" key="2">
    <source>
        <dbReference type="ARBA" id="ARBA00022908"/>
    </source>
</evidence>
<evidence type="ECO:0000313" key="8">
    <source>
        <dbReference type="EMBL" id="MBI1685388.1"/>
    </source>
</evidence>
<dbReference type="PANTHER" id="PTHR30629">
    <property type="entry name" value="PROPHAGE INTEGRASE"/>
    <property type="match status" value="1"/>
</dbReference>
<dbReference type="PANTHER" id="PTHR30629:SF2">
    <property type="entry name" value="PROPHAGE INTEGRASE INTS-RELATED"/>
    <property type="match status" value="1"/>
</dbReference>
<dbReference type="Gene3D" id="1.10.150.130">
    <property type="match status" value="1"/>
</dbReference>
<dbReference type="InterPro" id="IPR053876">
    <property type="entry name" value="Phage_int_M"/>
</dbReference>
<keyword evidence="9" id="KW-1185">Reference proteome</keyword>
<dbReference type="PROSITE" id="PS51900">
    <property type="entry name" value="CB"/>
    <property type="match status" value="1"/>
</dbReference>
<name>A0ABS0T0K1_9CAUL</name>
<dbReference type="InterPro" id="IPR038488">
    <property type="entry name" value="Integrase_DNA-bd_sf"/>
</dbReference>
<dbReference type="InterPro" id="IPR044068">
    <property type="entry name" value="CB"/>
</dbReference>
<dbReference type="InterPro" id="IPR050808">
    <property type="entry name" value="Phage_Integrase"/>
</dbReference>
<feature type="domain" description="Core-binding (CB)" evidence="7">
    <location>
        <begin position="102"/>
        <end position="183"/>
    </location>
</feature>
<evidence type="ECO:0000259" key="6">
    <source>
        <dbReference type="PROSITE" id="PS51898"/>
    </source>
</evidence>
<dbReference type="Pfam" id="PF22022">
    <property type="entry name" value="Phage_int_M"/>
    <property type="match status" value="1"/>
</dbReference>
<dbReference type="CDD" id="cd00801">
    <property type="entry name" value="INT_P4_C"/>
    <property type="match status" value="1"/>
</dbReference>
<keyword evidence="3 5" id="KW-0238">DNA-binding</keyword>
<evidence type="ECO:0000256" key="1">
    <source>
        <dbReference type="ARBA" id="ARBA00008857"/>
    </source>
</evidence>
<dbReference type="Gene3D" id="1.10.443.10">
    <property type="entry name" value="Intergrase catalytic core"/>
    <property type="match status" value="1"/>
</dbReference>
<keyword evidence="2" id="KW-0229">DNA integration</keyword>
<evidence type="ECO:0000256" key="3">
    <source>
        <dbReference type="ARBA" id="ARBA00023125"/>
    </source>
</evidence>
<evidence type="ECO:0000313" key="9">
    <source>
        <dbReference type="Proteomes" id="UP000639859"/>
    </source>
</evidence>
<dbReference type="Proteomes" id="UP000639859">
    <property type="component" value="Unassembled WGS sequence"/>
</dbReference>
<accession>A0ABS0T0K1</accession>
<reference evidence="8 9" key="1">
    <citation type="submission" date="2020-11" db="EMBL/GenBank/DDBJ databases">
        <title>genome sequence of strain KACC 18849.</title>
        <authorList>
            <person name="Gao J."/>
            <person name="Zhang X."/>
        </authorList>
    </citation>
    <scope>NUCLEOTIDE SEQUENCE [LARGE SCALE GENOMIC DNA]</scope>
    <source>
        <strain evidence="8 9">KACC 18849</strain>
    </source>
</reference>
<dbReference type="InterPro" id="IPR025166">
    <property type="entry name" value="Integrase_DNA_bind_dom"/>
</dbReference>
<keyword evidence="4" id="KW-0233">DNA recombination</keyword>
<evidence type="ECO:0000259" key="7">
    <source>
        <dbReference type="PROSITE" id="PS51900"/>
    </source>
</evidence>
<dbReference type="Pfam" id="PF00589">
    <property type="entry name" value="Phage_integrase"/>
    <property type="match status" value="1"/>
</dbReference>
<dbReference type="RefSeq" id="WP_198577288.1">
    <property type="nucleotide sequence ID" value="NZ_JADWOX010000012.1"/>
</dbReference>
<dbReference type="EMBL" id="JADWOX010000012">
    <property type="protein sequence ID" value="MBI1685388.1"/>
    <property type="molecule type" value="Genomic_DNA"/>
</dbReference>
<sequence length="417" mass="46670">MARLLERLSPLEVRRAESPGLYPDGGGLHLQVTGEAGRSWIFRYWLNKKEKWMGLGPLHCVSLAKARELARGARELLHQGLDPLEERRKAQKAEVLEEAKAITFDKAIDEFIEANQSAWRNEKHIKQWKTSLTTYASPHMGKLAIADIGADEVLKALKPIWGSKAVTAGRVRGRIENVLDWATALGYRQGDNPARWGGHLDKILPAKAKVAKVKHHAALPYAGLSMFMRKLAEFDSVSAKALTFTILTAARTGEVLGLEWSEIDLEEKVWTVPEGRMKGQREHRVPLTDPAIAILKDMADRWRDVEARRWKPNRSKAAPTEPTGPVFFGAKAGKGLSNMSMLKVLKTLRRPDLTTHGFRSTFRDWAAEKTDHAGEIVEMALAHVVANKVESAYRRGDLFGKRRVLMEDWAKACAVIG</sequence>
<dbReference type="SUPFAM" id="SSF56349">
    <property type="entry name" value="DNA breaking-rejoining enzymes"/>
    <property type="match status" value="1"/>
</dbReference>
<dbReference type="Gene3D" id="3.30.160.390">
    <property type="entry name" value="Integrase, DNA-binding domain"/>
    <property type="match status" value="1"/>
</dbReference>
<evidence type="ECO:0000256" key="4">
    <source>
        <dbReference type="ARBA" id="ARBA00023172"/>
    </source>
</evidence>
<dbReference type="PROSITE" id="PS51898">
    <property type="entry name" value="TYR_RECOMBINASE"/>
    <property type="match status" value="1"/>
</dbReference>
<dbReference type="InterPro" id="IPR002104">
    <property type="entry name" value="Integrase_catalytic"/>
</dbReference>
<dbReference type="InterPro" id="IPR010998">
    <property type="entry name" value="Integrase_recombinase_N"/>
</dbReference>
<comment type="similarity">
    <text evidence="1">Belongs to the 'phage' integrase family.</text>
</comment>
<proteinExistence type="inferred from homology"/>
<dbReference type="Pfam" id="PF13356">
    <property type="entry name" value="Arm-DNA-bind_3"/>
    <property type="match status" value="1"/>
</dbReference>
<feature type="domain" description="Tyr recombinase" evidence="6">
    <location>
        <begin position="214"/>
        <end position="406"/>
    </location>
</feature>
<evidence type="ECO:0000256" key="5">
    <source>
        <dbReference type="PROSITE-ProRule" id="PRU01248"/>
    </source>
</evidence>
<dbReference type="InterPro" id="IPR011010">
    <property type="entry name" value="DNA_brk_join_enz"/>
</dbReference>
<dbReference type="InterPro" id="IPR013762">
    <property type="entry name" value="Integrase-like_cat_sf"/>
</dbReference>